<dbReference type="Proteomes" id="UP000507470">
    <property type="component" value="Unassembled WGS sequence"/>
</dbReference>
<dbReference type="Gene3D" id="2.60.40.10">
    <property type="entry name" value="Immunoglobulins"/>
    <property type="match status" value="1"/>
</dbReference>
<evidence type="ECO:0000313" key="3">
    <source>
        <dbReference type="Proteomes" id="UP000507470"/>
    </source>
</evidence>
<gene>
    <name evidence="2" type="ORF">MCOR_18990</name>
</gene>
<dbReference type="InterPro" id="IPR007110">
    <property type="entry name" value="Ig-like_dom"/>
</dbReference>
<evidence type="ECO:0000313" key="2">
    <source>
        <dbReference type="EMBL" id="CAC5383225.1"/>
    </source>
</evidence>
<dbReference type="OrthoDB" id="6090704at2759"/>
<proteinExistence type="predicted"/>
<dbReference type="InterPro" id="IPR013783">
    <property type="entry name" value="Ig-like_fold"/>
</dbReference>
<dbReference type="SUPFAM" id="SSF48726">
    <property type="entry name" value="Immunoglobulin"/>
    <property type="match status" value="1"/>
</dbReference>
<accession>A0A6J8BH30</accession>
<evidence type="ECO:0000259" key="1">
    <source>
        <dbReference type="PROSITE" id="PS50835"/>
    </source>
</evidence>
<organism evidence="2 3">
    <name type="scientific">Mytilus coruscus</name>
    <name type="common">Sea mussel</name>
    <dbReference type="NCBI Taxonomy" id="42192"/>
    <lineage>
        <taxon>Eukaryota</taxon>
        <taxon>Metazoa</taxon>
        <taxon>Spiralia</taxon>
        <taxon>Lophotrochozoa</taxon>
        <taxon>Mollusca</taxon>
        <taxon>Bivalvia</taxon>
        <taxon>Autobranchia</taxon>
        <taxon>Pteriomorphia</taxon>
        <taxon>Mytilida</taxon>
        <taxon>Mytiloidea</taxon>
        <taxon>Mytilidae</taxon>
        <taxon>Mytilinae</taxon>
        <taxon>Mytilus</taxon>
    </lineage>
</organism>
<dbReference type="EMBL" id="CACVKT020003356">
    <property type="protein sequence ID" value="CAC5383225.1"/>
    <property type="molecule type" value="Genomic_DNA"/>
</dbReference>
<dbReference type="InterPro" id="IPR036179">
    <property type="entry name" value="Ig-like_dom_sf"/>
</dbReference>
<keyword evidence="3" id="KW-1185">Reference proteome</keyword>
<dbReference type="AlphaFoldDB" id="A0A6J8BH30"/>
<reference evidence="2 3" key="1">
    <citation type="submission" date="2020-06" db="EMBL/GenBank/DDBJ databases">
        <authorList>
            <person name="Li R."/>
            <person name="Bekaert M."/>
        </authorList>
    </citation>
    <scope>NUCLEOTIDE SEQUENCE [LARGE SCALE GENOMIC DNA]</scope>
    <source>
        <strain evidence="3">wild</strain>
    </source>
</reference>
<feature type="domain" description="Ig-like" evidence="1">
    <location>
        <begin position="1"/>
        <end position="75"/>
    </location>
</feature>
<name>A0A6J8BH30_MYTCO</name>
<sequence length="251" mass="29639">MRIGEPVILTCTVHSEETIDYNRTRQWLKGTESIVYNGHLDKPSEYMEILTTHNQFKLLIRNLTESDLTSNYQCRYGFDTCTRKLQINAENFEYPPTVKTTHIMYNTSSNEQTYIHLHFAKVFPFPNCTLALENNYYQFRNSSFVRHSVYYEVFLNCEVTSCNIKPEINCHLIKEYPIPWTMFQACQVLKKTVATKLLHDEILRFLKRKKINIRKEDTDFANLCYGEDNMFSVCFKGLLTEKYGLNNEPAR</sequence>
<protein>
    <recommendedName>
        <fullName evidence="1">Ig-like domain-containing protein</fullName>
    </recommendedName>
</protein>
<dbReference type="PROSITE" id="PS50835">
    <property type="entry name" value="IG_LIKE"/>
    <property type="match status" value="1"/>
</dbReference>